<comment type="similarity">
    <text evidence="7">Belongs to the CobU/CobP family.</text>
</comment>
<comment type="pathway">
    <text evidence="5">Cofactor biosynthesis; adenosylcobalamin biosynthesis; adenosylcobalamin from cob(II)yrinate a,c-diamide: step 6/7.</text>
</comment>
<comment type="function">
    <text evidence="4">Catalyzes ATP-dependent phosphorylation of adenosylcobinamide and addition of GMP to adenosylcobinamide phosphate.</text>
</comment>
<evidence type="ECO:0000256" key="9">
    <source>
        <dbReference type="ARBA" id="ARBA00012523"/>
    </source>
</evidence>
<keyword evidence="15" id="KW-0342">GTP-binding</keyword>
<evidence type="ECO:0000256" key="12">
    <source>
        <dbReference type="ARBA" id="ARBA00022741"/>
    </source>
</evidence>
<dbReference type="PANTHER" id="PTHR34848:SF1">
    <property type="entry name" value="BIFUNCTIONAL ADENOSYLCOBALAMIN BIOSYNTHESIS PROTEIN COBU"/>
    <property type="match status" value="1"/>
</dbReference>
<evidence type="ECO:0000256" key="13">
    <source>
        <dbReference type="ARBA" id="ARBA00022777"/>
    </source>
</evidence>
<proteinExistence type="inferred from homology"/>
<evidence type="ECO:0000256" key="17">
    <source>
        <dbReference type="ARBA" id="ARBA00030571"/>
    </source>
</evidence>
<dbReference type="InterPro" id="IPR027417">
    <property type="entry name" value="P-loop_NTPase"/>
</dbReference>
<comment type="catalytic activity">
    <reaction evidence="3">
        <text>adenosylcob(III)inamide + GTP = adenosylcob(III)inamide phosphate + GDP + H(+)</text>
        <dbReference type="Rhea" id="RHEA:15765"/>
        <dbReference type="ChEBI" id="CHEBI:2480"/>
        <dbReference type="ChEBI" id="CHEBI:15378"/>
        <dbReference type="ChEBI" id="CHEBI:37565"/>
        <dbReference type="ChEBI" id="CHEBI:58189"/>
        <dbReference type="ChEBI" id="CHEBI:58502"/>
        <dbReference type="EC" id="2.7.1.156"/>
    </reaction>
</comment>
<dbReference type="Proteomes" id="UP000824230">
    <property type="component" value="Unassembled WGS sequence"/>
</dbReference>
<evidence type="ECO:0000313" key="19">
    <source>
        <dbReference type="Proteomes" id="UP000824230"/>
    </source>
</evidence>
<dbReference type="InterPro" id="IPR003203">
    <property type="entry name" value="CobU/CobP"/>
</dbReference>
<reference evidence="18" key="2">
    <citation type="submission" date="2021-04" db="EMBL/GenBank/DDBJ databases">
        <authorList>
            <person name="Gilroy R."/>
        </authorList>
    </citation>
    <scope>NUCLEOTIDE SEQUENCE</scope>
    <source>
        <strain evidence="18">ChiHjej12B11-1927</strain>
    </source>
</reference>
<dbReference type="GO" id="GO:0043752">
    <property type="term" value="F:adenosylcobinamide kinase activity"/>
    <property type="evidence" value="ECO:0007669"/>
    <property type="project" value="UniProtKB-EC"/>
</dbReference>
<comment type="catalytic activity">
    <reaction evidence="1">
        <text>adenosylcob(III)inamide + ATP = adenosylcob(III)inamide phosphate + ADP + H(+)</text>
        <dbReference type="Rhea" id="RHEA:15769"/>
        <dbReference type="ChEBI" id="CHEBI:2480"/>
        <dbReference type="ChEBI" id="CHEBI:15378"/>
        <dbReference type="ChEBI" id="CHEBI:30616"/>
        <dbReference type="ChEBI" id="CHEBI:58502"/>
        <dbReference type="ChEBI" id="CHEBI:456216"/>
        <dbReference type="EC" id="2.7.1.156"/>
    </reaction>
</comment>
<dbReference type="SUPFAM" id="SSF52540">
    <property type="entry name" value="P-loop containing nucleoside triphosphate hydrolases"/>
    <property type="match status" value="1"/>
</dbReference>
<protein>
    <recommendedName>
        <fullName evidence="16">Adenosylcobinamide kinase</fullName>
        <ecNumber evidence="8">2.7.1.156</ecNumber>
        <ecNumber evidence="9">2.7.7.62</ecNumber>
    </recommendedName>
    <alternativeName>
        <fullName evidence="17">Adenosylcobinamide-phosphate guanylyltransferase</fullName>
    </alternativeName>
</protein>
<dbReference type="PANTHER" id="PTHR34848">
    <property type="match status" value="1"/>
</dbReference>
<evidence type="ECO:0000256" key="16">
    <source>
        <dbReference type="ARBA" id="ARBA00029570"/>
    </source>
</evidence>
<comment type="pathway">
    <text evidence="6">Cofactor biosynthesis; adenosylcobalamin biosynthesis; adenosylcobalamin from cob(II)yrinate a,c-diamide: step 5/7.</text>
</comment>
<name>A0A9D1VLM2_9FIRM</name>
<organism evidence="18 19">
    <name type="scientific">Candidatus Blautia pullistercoris</name>
    <dbReference type="NCBI Taxonomy" id="2838499"/>
    <lineage>
        <taxon>Bacteria</taxon>
        <taxon>Bacillati</taxon>
        <taxon>Bacillota</taxon>
        <taxon>Clostridia</taxon>
        <taxon>Lachnospirales</taxon>
        <taxon>Lachnospiraceae</taxon>
        <taxon>Blautia</taxon>
    </lineage>
</organism>
<dbReference type="EMBL" id="DXFG01000150">
    <property type="protein sequence ID" value="HIX37696.1"/>
    <property type="molecule type" value="Genomic_DNA"/>
</dbReference>
<dbReference type="EC" id="2.7.1.156" evidence="8"/>
<reference evidence="18" key="1">
    <citation type="journal article" date="2021" name="PeerJ">
        <title>Extensive microbial diversity within the chicken gut microbiome revealed by metagenomics and culture.</title>
        <authorList>
            <person name="Gilroy R."/>
            <person name="Ravi A."/>
            <person name="Getino M."/>
            <person name="Pursley I."/>
            <person name="Horton D.L."/>
            <person name="Alikhan N.F."/>
            <person name="Baker D."/>
            <person name="Gharbi K."/>
            <person name="Hall N."/>
            <person name="Watson M."/>
            <person name="Adriaenssens E.M."/>
            <person name="Foster-Nyarko E."/>
            <person name="Jarju S."/>
            <person name="Secka A."/>
            <person name="Antonio M."/>
            <person name="Oren A."/>
            <person name="Chaudhuri R.R."/>
            <person name="La Ragione R."/>
            <person name="Hildebrand F."/>
            <person name="Pallen M.J."/>
        </authorList>
    </citation>
    <scope>NUCLEOTIDE SEQUENCE</scope>
    <source>
        <strain evidence="18">ChiHjej12B11-1927</strain>
    </source>
</reference>
<keyword evidence="14" id="KW-0067">ATP-binding</keyword>
<keyword evidence="10" id="KW-0169">Cobalamin biosynthesis</keyword>
<dbReference type="Pfam" id="PF02283">
    <property type="entry name" value="CobU"/>
    <property type="match status" value="1"/>
</dbReference>
<dbReference type="GO" id="GO:0005525">
    <property type="term" value="F:GTP binding"/>
    <property type="evidence" value="ECO:0007669"/>
    <property type="project" value="UniProtKB-KW"/>
</dbReference>
<dbReference type="GO" id="GO:0005524">
    <property type="term" value="F:ATP binding"/>
    <property type="evidence" value="ECO:0007669"/>
    <property type="project" value="UniProtKB-KW"/>
</dbReference>
<comment type="catalytic activity">
    <reaction evidence="2">
        <text>adenosylcob(III)inamide phosphate + GTP + H(+) = adenosylcob(III)inamide-GDP + diphosphate</text>
        <dbReference type="Rhea" id="RHEA:22712"/>
        <dbReference type="ChEBI" id="CHEBI:15378"/>
        <dbReference type="ChEBI" id="CHEBI:33019"/>
        <dbReference type="ChEBI" id="CHEBI:37565"/>
        <dbReference type="ChEBI" id="CHEBI:58502"/>
        <dbReference type="ChEBI" id="CHEBI:60487"/>
        <dbReference type="EC" id="2.7.7.62"/>
    </reaction>
</comment>
<evidence type="ECO:0000256" key="3">
    <source>
        <dbReference type="ARBA" id="ARBA00001522"/>
    </source>
</evidence>
<dbReference type="GO" id="GO:0009236">
    <property type="term" value="P:cobalamin biosynthetic process"/>
    <property type="evidence" value="ECO:0007669"/>
    <property type="project" value="UniProtKB-KW"/>
</dbReference>
<dbReference type="EC" id="2.7.7.62" evidence="9"/>
<keyword evidence="11" id="KW-0808">Transferase</keyword>
<evidence type="ECO:0000256" key="7">
    <source>
        <dbReference type="ARBA" id="ARBA00007490"/>
    </source>
</evidence>
<dbReference type="AlphaFoldDB" id="A0A9D1VLM2"/>
<keyword evidence="13 18" id="KW-0418">Kinase</keyword>
<gene>
    <name evidence="18" type="ORF">H9738_07500</name>
</gene>
<evidence type="ECO:0000256" key="11">
    <source>
        <dbReference type="ARBA" id="ARBA00022679"/>
    </source>
</evidence>
<evidence type="ECO:0000256" key="15">
    <source>
        <dbReference type="ARBA" id="ARBA00023134"/>
    </source>
</evidence>
<keyword evidence="12" id="KW-0547">Nucleotide-binding</keyword>
<evidence type="ECO:0000256" key="5">
    <source>
        <dbReference type="ARBA" id="ARBA00004692"/>
    </source>
</evidence>
<accession>A0A9D1VLM2</accession>
<comment type="caution">
    <text evidence="18">The sequence shown here is derived from an EMBL/GenBank/DDBJ whole genome shotgun (WGS) entry which is preliminary data.</text>
</comment>
<dbReference type="Gene3D" id="3.40.50.300">
    <property type="entry name" value="P-loop containing nucleotide triphosphate hydrolases"/>
    <property type="match status" value="1"/>
</dbReference>
<evidence type="ECO:0000256" key="4">
    <source>
        <dbReference type="ARBA" id="ARBA00003889"/>
    </source>
</evidence>
<evidence type="ECO:0000256" key="14">
    <source>
        <dbReference type="ARBA" id="ARBA00022840"/>
    </source>
</evidence>
<dbReference type="GO" id="GO:0008820">
    <property type="term" value="F:cobinamide phosphate guanylyltransferase activity"/>
    <property type="evidence" value="ECO:0007669"/>
    <property type="project" value="UniProtKB-EC"/>
</dbReference>
<evidence type="ECO:0000256" key="2">
    <source>
        <dbReference type="ARBA" id="ARBA00000711"/>
    </source>
</evidence>
<evidence type="ECO:0000256" key="1">
    <source>
        <dbReference type="ARBA" id="ARBA00000312"/>
    </source>
</evidence>
<keyword evidence="18" id="KW-0548">Nucleotidyltransferase</keyword>
<sequence length="128" mass="14546">MQLVIGGAFQGKKDYVKNTFHLEKGEMQDGANASYEDIFSSPCLYHFHQWIRKGLEENWDLENLEIKLLEKNPRIILISNELGYGVVPIEAFDRKYREATGRICTRIAAKSSQVIRVVCGIGTVIKNA</sequence>
<evidence type="ECO:0000256" key="8">
    <source>
        <dbReference type="ARBA" id="ARBA00012016"/>
    </source>
</evidence>
<evidence type="ECO:0000313" key="18">
    <source>
        <dbReference type="EMBL" id="HIX37696.1"/>
    </source>
</evidence>
<evidence type="ECO:0000256" key="6">
    <source>
        <dbReference type="ARBA" id="ARBA00005159"/>
    </source>
</evidence>
<evidence type="ECO:0000256" key="10">
    <source>
        <dbReference type="ARBA" id="ARBA00022573"/>
    </source>
</evidence>